<evidence type="ECO:0000256" key="1">
    <source>
        <dbReference type="SAM" id="SignalP"/>
    </source>
</evidence>
<evidence type="ECO:0008006" key="4">
    <source>
        <dbReference type="Google" id="ProtNLM"/>
    </source>
</evidence>
<proteinExistence type="predicted"/>
<dbReference type="EMBL" id="JAEEGA010000019">
    <property type="protein sequence ID" value="MBP1043847.1"/>
    <property type="molecule type" value="Genomic_DNA"/>
</dbReference>
<name>A0A940PFV5_9ENTE</name>
<organism evidence="2 3">
    <name type="scientific">Vagococcus allomyrinae</name>
    <dbReference type="NCBI Taxonomy" id="2794353"/>
    <lineage>
        <taxon>Bacteria</taxon>
        <taxon>Bacillati</taxon>
        <taxon>Bacillota</taxon>
        <taxon>Bacilli</taxon>
        <taxon>Lactobacillales</taxon>
        <taxon>Enterococcaceae</taxon>
        <taxon>Vagococcus</taxon>
    </lineage>
</organism>
<evidence type="ECO:0000313" key="2">
    <source>
        <dbReference type="EMBL" id="MBP1043847.1"/>
    </source>
</evidence>
<comment type="caution">
    <text evidence="2">The sequence shown here is derived from an EMBL/GenBank/DDBJ whole genome shotgun (WGS) entry which is preliminary data.</text>
</comment>
<dbReference type="AlphaFoldDB" id="A0A940PFV5"/>
<reference evidence="2" key="1">
    <citation type="submission" date="2020-12" db="EMBL/GenBank/DDBJ databases">
        <title>Vagococcus allomyrinae sp. nov. and Enterococcus lavae sp. nov., isolated from the larvae of Allomyrina dichotoma.</title>
        <authorList>
            <person name="Lee S.D."/>
        </authorList>
    </citation>
    <scope>NUCLEOTIDE SEQUENCE</scope>
    <source>
        <strain evidence="2">BWB3-3</strain>
    </source>
</reference>
<keyword evidence="1" id="KW-0732">Signal</keyword>
<dbReference type="PROSITE" id="PS51257">
    <property type="entry name" value="PROKAR_LIPOPROTEIN"/>
    <property type="match status" value="1"/>
</dbReference>
<sequence>MKKKSYALLITSLAVISLGACSNASNTSNKTVSKTVASSSSTTVESSTETEFSSITEATTESGNSQTFKLMIEAAQSQVPALKTQAGEMYSDIKIEEGEDSTIIYSYTFAQKAEVAVDQEALKPTMVKAMKPVIDGAKGMIPDVKIQIIYLNPDSSEIANMTITQEDTDKIE</sequence>
<accession>A0A940PFV5</accession>
<protein>
    <recommendedName>
        <fullName evidence="4">Lipoprotein</fullName>
    </recommendedName>
</protein>
<feature type="chain" id="PRO_5036957739" description="Lipoprotein" evidence="1">
    <location>
        <begin position="25"/>
        <end position="172"/>
    </location>
</feature>
<evidence type="ECO:0000313" key="3">
    <source>
        <dbReference type="Proteomes" id="UP000674938"/>
    </source>
</evidence>
<gene>
    <name evidence="2" type="ORF">I6N95_22720</name>
</gene>
<dbReference type="RefSeq" id="WP_209531730.1">
    <property type="nucleotide sequence ID" value="NZ_JAEEGA010000019.1"/>
</dbReference>
<dbReference type="Proteomes" id="UP000674938">
    <property type="component" value="Unassembled WGS sequence"/>
</dbReference>
<feature type="signal peptide" evidence="1">
    <location>
        <begin position="1"/>
        <end position="24"/>
    </location>
</feature>
<keyword evidence="3" id="KW-1185">Reference proteome</keyword>